<accession>A0AAW0HMZ1</accession>
<name>A0AAW0HMZ1_MYOGA</name>
<feature type="region of interest" description="Disordered" evidence="1">
    <location>
        <begin position="20"/>
        <end position="139"/>
    </location>
</feature>
<evidence type="ECO:0000313" key="2">
    <source>
        <dbReference type="EMBL" id="KAK7802875.1"/>
    </source>
</evidence>
<dbReference type="Proteomes" id="UP001488838">
    <property type="component" value="Unassembled WGS sequence"/>
</dbReference>
<organism evidence="2 3">
    <name type="scientific">Myodes glareolus</name>
    <name type="common">Bank vole</name>
    <name type="synonym">Clethrionomys glareolus</name>
    <dbReference type="NCBI Taxonomy" id="447135"/>
    <lineage>
        <taxon>Eukaryota</taxon>
        <taxon>Metazoa</taxon>
        <taxon>Chordata</taxon>
        <taxon>Craniata</taxon>
        <taxon>Vertebrata</taxon>
        <taxon>Euteleostomi</taxon>
        <taxon>Mammalia</taxon>
        <taxon>Eutheria</taxon>
        <taxon>Euarchontoglires</taxon>
        <taxon>Glires</taxon>
        <taxon>Rodentia</taxon>
        <taxon>Myomorpha</taxon>
        <taxon>Muroidea</taxon>
        <taxon>Cricetidae</taxon>
        <taxon>Arvicolinae</taxon>
        <taxon>Myodes</taxon>
    </lineage>
</organism>
<dbReference type="EMBL" id="JBBHLL010000443">
    <property type="protein sequence ID" value="KAK7802875.1"/>
    <property type="molecule type" value="Genomic_DNA"/>
</dbReference>
<comment type="caution">
    <text evidence="2">The sequence shown here is derived from an EMBL/GenBank/DDBJ whole genome shotgun (WGS) entry which is preliminary data.</text>
</comment>
<proteinExistence type="predicted"/>
<dbReference type="InterPro" id="IPR037646">
    <property type="entry name" value="PROSER3"/>
</dbReference>
<dbReference type="PANTHER" id="PTHR22045:SF6">
    <property type="entry name" value="PROLINE AND SERINE-RICH PROTEIN 3"/>
    <property type="match status" value="1"/>
</dbReference>
<feature type="compositionally biased region" description="Polar residues" evidence="1">
    <location>
        <begin position="39"/>
        <end position="81"/>
    </location>
</feature>
<dbReference type="PANTHER" id="PTHR22045">
    <property type="entry name" value="PROLINE AND SERINE-RICH PROTEIN 3"/>
    <property type="match status" value="1"/>
</dbReference>
<dbReference type="AlphaFoldDB" id="A0AAW0HMZ1"/>
<evidence type="ECO:0000313" key="3">
    <source>
        <dbReference type="Proteomes" id="UP001488838"/>
    </source>
</evidence>
<gene>
    <name evidence="2" type="ORF">U0070_016358</name>
</gene>
<keyword evidence="3" id="KW-1185">Reference proteome</keyword>
<sequence>MRDGLQVSLSVFITQDNPFGMFSKVDNPIGHRGARTGAPRSQRSQAPQATASNSPELSEVSWPTDSGTPSPLSTEEQSTSPPLAVIDSGDSVVAKYINRFRQAQPTSREERQPAGPTPADFWWLQPKSSDISSHLAAGT</sequence>
<reference evidence="2 3" key="1">
    <citation type="journal article" date="2023" name="bioRxiv">
        <title>Conserved and derived expression patterns and positive selection on dental genes reveal complex evolutionary context of ever-growing rodent molars.</title>
        <authorList>
            <person name="Calamari Z.T."/>
            <person name="Song A."/>
            <person name="Cohen E."/>
            <person name="Akter M."/>
            <person name="Roy R.D."/>
            <person name="Hallikas O."/>
            <person name="Christensen M.M."/>
            <person name="Li P."/>
            <person name="Marangoni P."/>
            <person name="Jernvall J."/>
            <person name="Klein O.D."/>
        </authorList>
    </citation>
    <scope>NUCLEOTIDE SEQUENCE [LARGE SCALE GENOMIC DNA]</scope>
    <source>
        <strain evidence="2">V071</strain>
    </source>
</reference>
<protein>
    <recommendedName>
        <fullName evidence="4">Proline and serine rich 3</fullName>
    </recommendedName>
</protein>
<evidence type="ECO:0000256" key="1">
    <source>
        <dbReference type="SAM" id="MobiDB-lite"/>
    </source>
</evidence>
<evidence type="ECO:0008006" key="4">
    <source>
        <dbReference type="Google" id="ProtNLM"/>
    </source>
</evidence>